<dbReference type="RefSeq" id="XP_025362173.1">
    <property type="nucleotide sequence ID" value="XM_025506289.1"/>
</dbReference>
<reference evidence="2 3" key="1">
    <citation type="journal article" date="2018" name="Mol. Biol. Evol.">
        <title>Broad Genomic Sampling Reveals a Smut Pathogenic Ancestry of the Fungal Clade Ustilaginomycotina.</title>
        <authorList>
            <person name="Kijpornyongpan T."/>
            <person name="Mondo S.J."/>
            <person name="Barry K."/>
            <person name="Sandor L."/>
            <person name="Lee J."/>
            <person name="Lipzen A."/>
            <person name="Pangilinan J."/>
            <person name="LaButti K."/>
            <person name="Hainaut M."/>
            <person name="Henrissat B."/>
            <person name="Grigoriev I.V."/>
            <person name="Spatafora J.W."/>
            <person name="Aime M.C."/>
        </authorList>
    </citation>
    <scope>NUCLEOTIDE SEQUENCE [LARGE SCALE GENOMIC DNA]</scope>
    <source>
        <strain evidence="2 3">MCA 5214</strain>
    </source>
</reference>
<dbReference type="Proteomes" id="UP000245884">
    <property type="component" value="Unassembled WGS sequence"/>
</dbReference>
<name>A0A316UT90_9BASI</name>
<keyword evidence="3" id="KW-1185">Reference proteome</keyword>
<dbReference type="GeneID" id="37028112"/>
<dbReference type="EMBL" id="KZ819668">
    <property type="protein sequence ID" value="PWN27561.1"/>
    <property type="molecule type" value="Genomic_DNA"/>
</dbReference>
<evidence type="ECO:0000256" key="1">
    <source>
        <dbReference type="SAM" id="MobiDB-lite"/>
    </source>
</evidence>
<proteinExistence type="predicted"/>
<sequence length="205" mass="22748">MAARSAHFSDWTAPVVPDSALSYRGILTPSDIQLLHSSFDSVVLVPGLTGPFGRKTDRSGTVRIPGSMNSLREATKRLSGWQEKNGEGDRLQWWLEQLRHKGQGAMTVCDVLNGISLDTWQSYQQLYQKCVNATAQQRYRQRKRRAALAREEAEHGHDGPAADAETTATAQSRGQENEPAFSASNASDTAVKHLTGRRKRRRECA</sequence>
<feature type="compositionally biased region" description="Basic and acidic residues" evidence="1">
    <location>
        <begin position="148"/>
        <end position="160"/>
    </location>
</feature>
<gene>
    <name evidence="2" type="ORF">BDZ90DRAFT_232533</name>
</gene>
<dbReference type="AlphaFoldDB" id="A0A316UT90"/>
<accession>A0A316UT90</accession>
<evidence type="ECO:0000313" key="3">
    <source>
        <dbReference type="Proteomes" id="UP000245884"/>
    </source>
</evidence>
<feature type="region of interest" description="Disordered" evidence="1">
    <location>
        <begin position="142"/>
        <end position="205"/>
    </location>
</feature>
<organism evidence="2 3">
    <name type="scientific">Jaminaea rosea</name>
    <dbReference type="NCBI Taxonomy" id="1569628"/>
    <lineage>
        <taxon>Eukaryota</taxon>
        <taxon>Fungi</taxon>
        <taxon>Dikarya</taxon>
        <taxon>Basidiomycota</taxon>
        <taxon>Ustilaginomycotina</taxon>
        <taxon>Exobasidiomycetes</taxon>
        <taxon>Microstromatales</taxon>
        <taxon>Microstromatales incertae sedis</taxon>
        <taxon>Jaminaea</taxon>
    </lineage>
</organism>
<evidence type="ECO:0000313" key="2">
    <source>
        <dbReference type="EMBL" id="PWN27561.1"/>
    </source>
</evidence>
<protein>
    <submittedName>
        <fullName evidence="2">Uncharacterized protein</fullName>
    </submittedName>
</protein>
<feature type="compositionally biased region" description="Basic residues" evidence="1">
    <location>
        <begin position="194"/>
        <end position="205"/>
    </location>
</feature>